<organism evidence="1 2">
    <name type="scientific">Chlorobaculum tepidum (strain ATCC 49652 / DSM 12025 / NBRC 103806 / TLS)</name>
    <name type="common">Chlorobium tepidum</name>
    <dbReference type="NCBI Taxonomy" id="194439"/>
    <lineage>
        <taxon>Bacteria</taxon>
        <taxon>Pseudomonadati</taxon>
        <taxon>Chlorobiota</taxon>
        <taxon>Chlorobiia</taxon>
        <taxon>Chlorobiales</taxon>
        <taxon>Chlorobiaceae</taxon>
        <taxon>Chlorobaculum</taxon>
    </lineage>
</organism>
<proteinExistence type="predicted"/>
<evidence type="ECO:0000313" key="2">
    <source>
        <dbReference type="Proteomes" id="UP000001007"/>
    </source>
</evidence>
<keyword evidence="2" id="KW-1185">Reference proteome</keyword>
<dbReference type="KEGG" id="cte:CT0608"/>
<evidence type="ECO:0000313" key="1">
    <source>
        <dbReference type="EMBL" id="AAM71850.1"/>
    </source>
</evidence>
<gene>
    <name evidence="1" type="ordered locus">CT0608</name>
</gene>
<dbReference type="AlphaFoldDB" id="Q8KES4"/>
<accession>Q8KES4</accession>
<dbReference type="EMBL" id="AE006470">
    <property type="protein sequence ID" value="AAM71850.1"/>
    <property type="molecule type" value="Genomic_DNA"/>
</dbReference>
<dbReference type="STRING" id="194439.CT0608"/>
<protein>
    <submittedName>
        <fullName evidence="1">Uncharacterized protein</fullName>
    </submittedName>
</protein>
<sequence length="54" mass="6056">MNVMVLVAVGKMDKELFSFHNPSVSILRCQLSIINYSSYLPVLEPQPTNSFIPS</sequence>
<dbReference type="Proteomes" id="UP000001007">
    <property type="component" value="Chromosome"/>
</dbReference>
<dbReference type="EnsemblBacteria" id="AAM71850">
    <property type="protein sequence ID" value="AAM71850"/>
    <property type="gene ID" value="CT0608"/>
</dbReference>
<name>Q8KES4_CHLTE</name>
<dbReference type="HOGENOM" id="CLU_3041750_0_0_10"/>
<reference evidence="1 2" key="1">
    <citation type="journal article" date="2002" name="Proc. Natl. Acad. Sci. U.S.A.">
        <title>The complete genome sequence of Chlorobium tepidum TLS, a photosynthetic, anaerobic, green-sulfur bacterium.</title>
        <authorList>
            <person name="Eisen J.A."/>
            <person name="Nelson K.E."/>
            <person name="Paulsen I.T."/>
            <person name="Heidelberg J.F."/>
            <person name="Wu M."/>
            <person name="Dodson R.J."/>
            <person name="Deboy R."/>
            <person name="Gwinn M.L."/>
            <person name="Nelson W.C."/>
            <person name="Haft D.H."/>
            <person name="Hickey E.K."/>
            <person name="Peterson J.D."/>
            <person name="Durkin A.S."/>
            <person name="Kolonay J.L."/>
            <person name="Yang F."/>
            <person name="Holt I."/>
            <person name="Umayam L.A."/>
            <person name="Mason T."/>
            <person name="Brenner M."/>
            <person name="Shea T.P."/>
            <person name="Parksey D."/>
            <person name="Nierman W.C."/>
            <person name="Feldblyum T.V."/>
            <person name="Hansen C.L."/>
            <person name="Craven M.B."/>
            <person name="Radune D."/>
            <person name="Vamathevan J."/>
            <person name="Khouri H."/>
            <person name="White O."/>
            <person name="Gruber T.M."/>
            <person name="Ketchum K.A."/>
            <person name="Venter J.C."/>
            <person name="Tettelin H."/>
            <person name="Bryant D.A."/>
            <person name="Fraser C.M."/>
        </authorList>
    </citation>
    <scope>NUCLEOTIDE SEQUENCE [LARGE SCALE GENOMIC DNA]</scope>
    <source>
        <strain evidence="2">ATCC 49652 / DSM 12025 / NBRC 103806 / TLS</strain>
    </source>
</reference>